<dbReference type="Gene3D" id="3.40.1000.10">
    <property type="entry name" value="Mog1/PsbP, alpha/beta/alpha sandwich"/>
    <property type="match status" value="1"/>
</dbReference>
<accession>A0ABP1BS39</accession>
<evidence type="ECO:0000259" key="1">
    <source>
        <dbReference type="Pfam" id="PF01789"/>
    </source>
</evidence>
<protein>
    <recommendedName>
        <fullName evidence="1">PsbP C-terminal domain-containing protein</fullName>
    </recommendedName>
</protein>
<dbReference type="Proteomes" id="UP001497522">
    <property type="component" value="Chromosome 6"/>
</dbReference>
<name>A0ABP1BS39_9BRYO</name>
<feature type="domain" description="PsbP C-terminal" evidence="1">
    <location>
        <begin position="98"/>
        <end position="256"/>
    </location>
</feature>
<gene>
    <name evidence="2" type="ORF">CSSPJE1EN2_LOCUS20640</name>
</gene>
<dbReference type="SUPFAM" id="SSF55724">
    <property type="entry name" value="Mog1p/PsbP-like"/>
    <property type="match status" value="1"/>
</dbReference>
<evidence type="ECO:0000313" key="2">
    <source>
        <dbReference type="EMBL" id="CAK9879007.1"/>
    </source>
</evidence>
<reference evidence="2" key="1">
    <citation type="submission" date="2024-03" db="EMBL/GenBank/DDBJ databases">
        <authorList>
            <consortium name="ELIXIR-Norway"/>
            <consortium name="Elixir Norway"/>
        </authorList>
    </citation>
    <scope>NUCLEOTIDE SEQUENCE</scope>
</reference>
<organism evidence="2 3">
    <name type="scientific">Sphagnum jensenii</name>
    <dbReference type="NCBI Taxonomy" id="128206"/>
    <lineage>
        <taxon>Eukaryota</taxon>
        <taxon>Viridiplantae</taxon>
        <taxon>Streptophyta</taxon>
        <taxon>Embryophyta</taxon>
        <taxon>Bryophyta</taxon>
        <taxon>Sphagnophytina</taxon>
        <taxon>Sphagnopsida</taxon>
        <taxon>Sphagnales</taxon>
        <taxon>Sphagnaceae</taxon>
        <taxon>Sphagnum</taxon>
    </lineage>
</organism>
<keyword evidence="3" id="KW-1185">Reference proteome</keyword>
<dbReference type="PANTHER" id="PTHR31407">
    <property type="match status" value="1"/>
</dbReference>
<evidence type="ECO:0000313" key="3">
    <source>
        <dbReference type="Proteomes" id="UP001497522"/>
    </source>
</evidence>
<dbReference type="PANTHER" id="PTHR31407:SF17">
    <property type="entry name" value="PSBP DOMAIN-CONTAINING PROTEIN 3, CHLOROPLASTIC"/>
    <property type="match status" value="1"/>
</dbReference>
<dbReference type="Pfam" id="PF01789">
    <property type="entry name" value="PsbP"/>
    <property type="match status" value="1"/>
</dbReference>
<proteinExistence type="predicted"/>
<dbReference type="InterPro" id="IPR016123">
    <property type="entry name" value="Mog1/PsbP_a/b/a-sand"/>
</dbReference>
<dbReference type="EMBL" id="OZ023707">
    <property type="protein sequence ID" value="CAK9879007.1"/>
    <property type="molecule type" value="Genomic_DNA"/>
</dbReference>
<sequence>MASIAASPLCTLGSSSSAGMWGSVNFQVAYVPLLPKGAGNIVRFGDGGIRCGQASESSACQNQPLQRRKMMSQALFSLCLSTLPLPAIATTEVDATAAFKLYEDSEDKFSLLVPQEWSKGEGLASGQRKVTAFFPVDDSFTNVNVVITGLGADYTSLGSFGTADTFAENLVNSLDRSWKKPPGQAAKLINSRSREGMYYVEYTIERPGERKRHLLSVVGIGFNGWVNRLYTVSGQFWEEDADKYKPNLEKIISSFKLI</sequence>
<dbReference type="InterPro" id="IPR002683">
    <property type="entry name" value="PsbP_C"/>
</dbReference>